<dbReference type="GO" id="GO:0000725">
    <property type="term" value="P:recombinational repair"/>
    <property type="evidence" value="ECO:0007669"/>
    <property type="project" value="TreeGrafter"/>
</dbReference>
<keyword evidence="9" id="KW-0238">DNA-binding</keyword>
<evidence type="ECO:0000256" key="5">
    <source>
        <dbReference type="ARBA" id="ARBA00022801"/>
    </source>
</evidence>
<evidence type="ECO:0000256" key="1">
    <source>
        <dbReference type="ARBA" id="ARBA00009922"/>
    </source>
</evidence>
<evidence type="ECO:0000256" key="8">
    <source>
        <dbReference type="ARBA" id="ARBA00022840"/>
    </source>
</evidence>
<dbReference type="Gene3D" id="1.10.486.10">
    <property type="entry name" value="PCRA, domain 4"/>
    <property type="match status" value="1"/>
</dbReference>
<proteinExistence type="inferred from homology"/>
<dbReference type="Pfam" id="PF00580">
    <property type="entry name" value="UvrD-helicase"/>
    <property type="match status" value="1"/>
</dbReference>
<evidence type="ECO:0000259" key="18">
    <source>
        <dbReference type="PROSITE" id="PS51217"/>
    </source>
</evidence>
<dbReference type="AlphaFoldDB" id="A0A0P1NX73"/>
<dbReference type="EC" id="5.6.2.4" evidence="13"/>
<dbReference type="GO" id="GO:0004527">
    <property type="term" value="F:exonuclease activity"/>
    <property type="evidence" value="ECO:0007669"/>
    <property type="project" value="UniProtKB-KW"/>
</dbReference>
<dbReference type="GO" id="GO:0043138">
    <property type="term" value="F:3'-5' DNA helicase activity"/>
    <property type="evidence" value="ECO:0007669"/>
    <property type="project" value="UniProtKB-EC"/>
</dbReference>
<dbReference type="InterPro" id="IPR027417">
    <property type="entry name" value="P-loop_NTPase"/>
</dbReference>
<dbReference type="Pfam" id="PF13361">
    <property type="entry name" value="UvrD_C"/>
    <property type="match status" value="1"/>
</dbReference>
<evidence type="ECO:0000256" key="4">
    <source>
        <dbReference type="ARBA" id="ARBA00022763"/>
    </source>
</evidence>
<dbReference type="CDD" id="cd17932">
    <property type="entry name" value="DEXQc_UvrD"/>
    <property type="match status" value="1"/>
</dbReference>
<evidence type="ECO:0000256" key="10">
    <source>
        <dbReference type="ARBA" id="ARBA00023204"/>
    </source>
</evidence>
<dbReference type="Proteomes" id="UP000199197">
    <property type="component" value="Unassembled WGS sequence"/>
</dbReference>
<keyword evidence="8 16" id="KW-0067">ATP-binding</keyword>
<dbReference type="PANTHER" id="PTHR11070:SF2">
    <property type="entry name" value="ATP-DEPENDENT DNA HELICASE SRS2"/>
    <property type="match status" value="1"/>
</dbReference>
<evidence type="ECO:0000256" key="16">
    <source>
        <dbReference type="PROSITE-ProRule" id="PRU00560"/>
    </source>
</evidence>
<keyword evidence="7" id="KW-0269">Exonuclease</keyword>
<name>A0A0P1NX73_9BACT</name>
<dbReference type="Gene3D" id="1.10.10.160">
    <property type="match status" value="1"/>
</dbReference>
<dbReference type="GO" id="GO:0005524">
    <property type="term" value="F:ATP binding"/>
    <property type="evidence" value="ECO:0007669"/>
    <property type="project" value="UniProtKB-UniRule"/>
</dbReference>
<gene>
    <name evidence="19" type="ORF">JGI23_01461</name>
</gene>
<evidence type="ECO:0000256" key="3">
    <source>
        <dbReference type="ARBA" id="ARBA00022741"/>
    </source>
</evidence>
<keyword evidence="6 16" id="KW-0347">Helicase</keyword>
<evidence type="ECO:0000256" key="14">
    <source>
        <dbReference type="ARBA" id="ARBA00034923"/>
    </source>
</evidence>
<evidence type="ECO:0000256" key="11">
    <source>
        <dbReference type="ARBA" id="ARBA00023235"/>
    </source>
</evidence>
<dbReference type="OrthoDB" id="9810135at2"/>
<dbReference type="InterPro" id="IPR014017">
    <property type="entry name" value="DNA_helicase_UvrD-like_C"/>
</dbReference>
<keyword evidence="11" id="KW-0413">Isomerase</keyword>
<keyword evidence="20" id="KW-1185">Reference proteome</keyword>
<dbReference type="EMBL" id="CZVW01000016">
    <property type="protein sequence ID" value="CUT03385.1"/>
    <property type="molecule type" value="Genomic_DNA"/>
</dbReference>
<keyword evidence="3 16" id="KW-0547">Nucleotide-binding</keyword>
<reference evidence="20" key="1">
    <citation type="submission" date="2015-11" db="EMBL/GenBank/DDBJ databases">
        <authorList>
            <person name="Varghese N."/>
        </authorList>
    </citation>
    <scope>NUCLEOTIDE SEQUENCE [LARGE SCALE GENOMIC DNA]</scope>
    <source>
        <strain evidence="20">JGI-23</strain>
    </source>
</reference>
<accession>A0A0P1NX73</accession>
<evidence type="ECO:0000313" key="19">
    <source>
        <dbReference type="EMBL" id="CUT03385.1"/>
    </source>
</evidence>
<dbReference type="PROSITE" id="PS51198">
    <property type="entry name" value="UVRD_HELICASE_ATP_BIND"/>
    <property type="match status" value="1"/>
</dbReference>
<keyword evidence="4" id="KW-0227">DNA damage</keyword>
<evidence type="ECO:0000256" key="9">
    <source>
        <dbReference type="ARBA" id="ARBA00023125"/>
    </source>
</evidence>
<evidence type="ECO:0000259" key="17">
    <source>
        <dbReference type="PROSITE" id="PS51198"/>
    </source>
</evidence>
<sequence length="914" mass="104722">MNIDSLTPEQKEIVTSTSKYIRVIAGPGTGKTETLTQRILYLLFNHGAIPSSIVAFTFTEKAAQSLKSRIYSRTQEIAPNSPLLQNLCNLFIGTIHSFCLKILKNYFNYGNYSTLDENQEFAFVSSFYSDLKLSELAKKKYPNSNFKPFEIIGNFIRSANVIYDNLIDLSTLKLTDPDFYEVFTIYEHLLDSHKLLTFSRMVYLATLKIQENPSSISGIEYLLVDEYQDINPSQEKLIELIGKTASVFIVGDPRQTIYQWRGSDESCFFRFPQKFPSAESYSLTINHRSTGSIIQIANRFSNTSQYLNTYPPISTTKESSIQSVFKLTFNDPEEEASWIVNTIKNYVQNYNGNYRDCAVLYRSVYLSATPLINILREHHIPYIVAGKVSLFQRPEIEALAYIFTWLAPNGFFLLKNNKYLKNEKLIESALKIWETYITPLSPLTDKYLTKIKNDVNKNLFRDLAHLLYEILNVLNYKQLDPTSPDHHIIIANIGRFASLLSDFEFPQRLGGKPINFPQMLENLCYFLNFYASSAYEESQLESLSTLDAVNILTIHQAKGLEWPIVFIPSLQENLFPSSRIGENPNWLVNQSLFNSSRYLTTYKSESQLFYVALTRAKDFLFISYCHYDSSGRIQKRSSLLDNIITYLNPIETFLPSNFTFISHTPPQNDIPVIAITDLIDYLKCPYFFLLRKIFNYPSGFSYMLGYGDSLHYCLHLSTRLINESGYEPEKAVTEAIEKEFYLPFASNIQKMKIAEGAKKALLNFVSHPESKIDKIINTEFPLELLLFLDNNSKTILSGIADVILSDETGTEIRDYKTSSKVTPAHLAALQLQVYAYILQAQGNQISKASIIYLEEPEPNNFKQVNIEPNELNNAINLIKKTSEKILNKDYPAQPENGHCPNCDYKIICKFAKSY</sequence>
<evidence type="ECO:0000256" key="6">
    <source>
        <dbReference type="ARBA" id="ARBA00022806"/>
    </source>
</evidence>
<organism evidence="19 20">
    <name type="scientific">Candidatus Chryseopegocella kryptomonas</name>
    <dbReference type="NCBI Taxonomy" id="1633643"/>
    <lineage>
        <taxon>Bacteria</taxon>
        <taxon>Pseudomonadati</taxon>
        <taxon>Candidatus Kryptoniota</taxon>
        <taxon>Candidatus Chryseopegocella</taxon>
    </lineage>
</organism>
<dbReference type="InterPro" id="IPR000212">
    <property type="entry name" value="DNA_helicase_UvrD/REP"/>
</dbReference>
<dbReference type="RefSeq" id="WP_092350400.1">
    <property type="nucleotide sequence ID" value="NZ_CZVW01000016.1"/>
</dbReference>
<dbReference type="InterPro" id="IPR014016">
    <property type="entry name" value="UvrD-like_ATP-bd"/>
</dbReference>
<dbReference type="PANTHER" id="PTHR11070">
    <property type="entry name" value="UVRD / RECB / PCRA DNA HELICASE FAMILY MEMBER"/>
    <property type="match status" value="1"/>
</dbReference>
<evidence type="ECO:0000256" key="15">
    <source>
        <dbReference type="ARBA" id="ARBA00048988"/>
    </source>
</evidence>
<protein>
    <recommendedName>
        <fullName evidence="13">DNA 3'-5' helicase</fullName>
        <ecNumber evidence="13">5.6.2.4</ecNumber>
    </recommendedName>
    <alternativeName>
        <fullName evidence="14">DNA 3'-5' helicase II</fullName>
    </alternativeName>
</protein>
<evidence type="ECO:0000313" key="20">
    <source>
        <dbReference type="Proteomes" id="UP000199197"/>
    </source>
</evidence>
<dbReference type="InterPro" id="IPR038726">
    <property type="entry name" value="PDDEXK_AddAB-type"/>
</dbReference>
<evidence type="ECO:0000256" key="2">
    <source>
        <dbReference type="ARBA" id="ARBA00022722"/>
    </source>
</evidence>
<dbReference type="InterPro" id="IPR011604">
    <property type="entry name" value="PDDEXK-like_dom_sf"/>
</dbReference>
<evidence type="ECO:0000256" key="13">
    <source>
        <dbReference type="ARBA" id="ARBA00034808"/>
    </source>
</evidence>
<comment type="similarity">
    <text evidence="1">Belongs to the helicase family. UvrD subfamily.</text>
</comment>
<dbReference type="Gene3D" id="3.90.320.10">
    <property type="match status" value="1"/>
</dbReference>
<keyword evidence="10" id="KW-0234">DNA repair</keyword>
<evidence type="ECO:0000256" key="12">
    <source>
        <dbReference type="ARBA" id="ARBA00034617"/>
    </source>
</evidence>
<dbReference type="Pfam" id="PF12705">
    <property type="entry name" value="PDDEXK_1"/>
    <property type="match status" value="1"/>
</dbReference>
<dbReference type="PROSITE" id="PS51217">
    <property type="entry name" value="UVRD_HELICASE_CTER"/>
    <property type="match status" value="1"/>
</dbReference>
<dbReference type="GO" id="GO:0003677">
    <property type="term" value="F:DNA binding"/>
    <property type="evidence" value="ECO:0007669"/>
    <property type="project" value="UniProtKB-KW"/>
</dbReference>
<comment type="catalytic activity">
    <reaction evidence="12">
        <text>Couples ATP hydrolysis with the unwinding of duplex DNA by translocating in the 3'-5' direction.</text>
        <dbReference type="EC" id="5.6.2.4"/>
    </reaction>
</comment>
<dbReference type="InterPro" id="IPR013986">
    <property type="entry name" value="DExx_box_DNA_helicase_dom_sf"/>
</dbReference>
<dbReference type="SUPFAM" id="SSF52540">
    <property type="entry name" value="P-loop containing nucleoside triphosphate hydrolases"/>
    <property type="match status" value="1"/>
</dbReference>
<keyword evidence="2" id="KW-0540">Nuclease</keyword>
<keyword evidence="5 16" id="KW-0378">Hydrolase</keyword>
<feature type="domain" description="UvrD-like helicase C-terminal" evidence="18">
    <location>
        <begin position="291"/>
        <end position="559"/>
    </location>
</feature>
<evidence type="ECO:0000256" key="7">
    <source>
        <dbReference type="ARBA" id="ARBA00022839"/>
    </source>
</evidence>
<feature type="binding site" evidence="16">
    <location>
        <begin position="25"/>
        <end position="32"/>
    </location>
    <ligand>
        <name>ATP</name>
        <dbReference type="ChEBI" id="CHEBI:30616"/>
    </ligand>
</feature>
<feature type="domain" description="UvrD-like helicase ATP-binding" evidence="17">
    <location>
        <begin position="4"/>
        <end position="290"/>
    </location>
</feature>
<dbReference type="Gene3D" id="3.40.50.300">
    <property type="entry name" value="P-loop containing nucleotide triphosphate hydrolases"/>
    <property type="match status" value="2"/>
</dbReference>
<comment type="catalytic activity">
    <reaction evidence="15">
        <text>ATP + H2O = ADP + phosphate + H(+)</text>
        <dbReference type="Rhea" id="RHEA:13065"/>
        <dbReference type="ChEBI" id="CHEBI:15377"/>
        <dbReference type="ChEBI" id="CHEBI:15378"/>
        <dbReference type="ChEBI" id="CHEBI:30616"/>
        <dbReference type="ChEBI" id="CHEBI:43474"/>
        <dbReference type="ChEBI" id="CHEBI:456216"/>
        <dbReference type="EC" id="5.6.2.4"/>
    </reaction>
</comment>